<dbReference type="Gene3D" id="1.10.260.40">
    <property type="entry name" value="lambda repressor-like DNA-binding domains"/>
    <property type="match status" value="1"/>
</dbReference>
<sequence length="292" mass="32142">MPAPTRGNPTARRRQLARELRRLREQAQLTLEAASPLLNFSPAKLSKLERAQHAAHPNDVTVMLQAYNVSGERADSLIALAKEGRQKGWWEIYGDAVIDWFEAYIGLESDATAIHAFEIDLIPGLLQTHDYARSVIEVWEQPSAAGEDDVVNRRAKLRTARQTRLTEEDPLEFHAVIGQAALQQLIGGPSVMLSQLESLISIARLGNVTVQVVPFSAGAHSSLGTAYSILHFPDGEDDVVYLETLCRGLYVESHDDVARYNASFSDLCDAALSPAESTELMTKLAADLTRHS</sequence>
<dbReference type="KEGG" id="ahm:TL08_22310"/>
<dbReference type="PROSITE" id="PS50943">
    <property type="entry name" value="HTH_CROC1"/>
    <property type="match status" value="1"/>
</dbReference>
<dbReference type="EMBL" id="CP014859">
    <property type="protein sequence ID" value="AOS65244.1"/>
    <property type="molecule type" value="Genomic_DNA"/>
</dbReference>
<dbReference type="Proteomes" id="UP000095210">
    <property type="component" value="Chromosome"/>
</dbReference>
<evidence type="ECO:0000313" key="3">
    <source>
        <dbReference type="Proteomes" id="UP000095210"/>
    </source>
</evidence>
<dbReference type="Pfam" id="PF13560">
    <property type="entry name" value="HTH_31"/>
    <property type="match status" value="1"/>
</dbReference>
<dbReference type="InterPro" id="IPR001387">
    <property type="entry name" value="Cro/C1-type_HTH"/>
</dbReference>
<dbReference type="CDD" id="cd00093">
    <property type="entry name" value="HTH_XRE"/>
    <property type="match status" value="1"/>
</dbReference>
<organism evidence="2 3">
    <name type="scientific">Actinoalloteichus hymeniacidonis</name>
    <dbReference type="NCBI Taxonomy" id="340345"/>
    <lineage>
        <taxon>Bacteria</taxon>
        <taxon>Bacillati</taxon>
        <taxon>Actinomycetota</taxon>
        <taxon>Actinomycetes</taxon>
        <taxon>Pseudonocardiales</taxon>
        <taxon>Pseudonocardiaceae</taxon>
        <taxon>Actinoalloteichus</taxon>
    </lineage>
</organism>
<evidence type="ECO:0000259" key="1">
    <source>
        <dbReference type="PROSITE" id="PS50943"/>
    </source>
</evidence>
<dbReference type="InterPro" id="IPR043917">
    <property type="entry name" value="DUF5753"/>
</dbReference>
<dbReference type="SUPFAM" id="SSF47413">
    <property type="entry name" value="lambda repressor-like DNA-binding domains"/>
    <property type="match status" value="1"/>
</dbReference>
<reference evidence="3" key="1">
    <citation type="submission" date="2016-03" db="EMBL/GenBank/DDBJ databases">
        <title>Complete genome sequence of the type strain Actinoalloteichus hymeniacidonis DSM 45092.</title>
        <authorList>
            <person name="Schaffert L."/>
            <person name="Albersmeier A."/>
            <person name="Winkler A."/>
            <person name="Kalinowski J."/>
            <person name="Zotchev S."/>
            <person name="Ruckert C."/>
        </authorList>
    </citation>
    <scope>NUCLEOTIDE SEQUENCE [LARGE SCALE GENOMIC DNA]</scope>
    <source>
        <strain evidence="3">HPA177(T) (DSM 45092(T))</strain>
    </source>
</reference>
<dbReference type="SMART" id="SM00530">
    <property type="entry name" value="HTH_XRE"/>
    <property type="match status" value="1"/>
</dbReference>
<gene>
    <name evidence="2" type="ORF">TL08_22310</name>
</gene>
<evidence type="ECO:0000313" key="2">
    <source>
        <dbReference type="EMBL" id="AOS65244.1"/>
    </source>
</evidence>
<dbReference type="InterPro" id="IPR010982">
    <property type="entry name" value="Lambda_DNA-bd_dom_sf"/>
</dbReference>
<accession>A0AAC9HTV0</accession>
<protein>
    <submittedName>
        <fullName evidence="2">DNA binding protein with helix-turn-helix domain</fullName>
    </submittedName>
</protein>
<dbReference type="GO" id="GO:0003677">
    <property type="term" value="F:DNA binding"/>
    <property type="evidence" value="ECO:0007669"/>
    <property type="project" value="InterPro"/>
</dbReference>
<name>A0AAC9HTV0_9PSEU</name>
<dbReference type="AlphaFoldDB" id="A0AAC9HTV0"/>
<proteinExistence type="predicted"/>
<feature type="domain" description="HTH cro/C1-type" evidence="1">
    <location>
        <begin position="20"/>
        <end position="74"/>
    </location>
</feature>
<dbReference type="Pfam" id="PF19054">
    <property type="entry name" value="DUF5753"/>
    <property type="match status" value="1"/>
</dbReference>
<keyword evidence="3" id="KW-1185">Reference proteome</keyword>
<dbReference type="RefSeq" id="WP_069851759.1">
    <property type="nucleotide sequence ID" value="NZ_CP014859.1"/>
</dbReference>